<dbReference type="EMBL" id="JWZX01003240">
    <property type="protein sequence ID" value="KOO22904.1"/>
    <property type="molecule type" value="Genomic_DNA"/>
</dbReference>
<sequence>MPQNVAFKDRTRAERLAILKRGLGNFVKRDPRHLVCDFLGPGDSRGPFGYLRAKGLARRSRLEDPDDSHWFGVFRPTGREALYMMMTGRAKGKALSIKGKSARKGLLAGFVPFLQISEEAHKRRVVTMTADQRCRVFYRNRVLTDDL</sequence>
<proteinExistence type="predicted"/>
<gene>
    <name evidence="1" type="ORF">Ctob_008729</name>
</gene>
<dbReference type="Proteomes" id="UP000037460">
    <property type="component" value="Unassembled WGS sequence"/>
</dbReference>
<name>A0A0M0J8I5_9EUKA</name>
<reference evidence="2" key="1">
    <citation type="journal article" date="2015" name="PLoS Genet.">
        <title>Genome Sequence and Transcriptome Analyses of Chrysochromulina tobin: Metabolic Tools for Enhanced Algal Fitness in the Prominent Order Prymnesiales (Haptophyceae).</title>
        <authorList>
            <person name="Hovde B.T."/>
            <person name="Deodato C.R."/>
            <person name="Hunsperger H.M."/>
            <person name="Ryken S.A."/>
            <person name="Yost W."/>
            <person name="Jha R.K."/>
            <person name="Patterson J."/>
            <person name="Monnat R.J. Jr."/>
            <person name="Barlow S.B."/>
            <person name="Starkenburg S.R."/>
            <person name="Cattolico R.A."/>
        </authorList>
    </citation>
    <scope>NUCLEOTIDE SEQUENCE</scope>
    <source>
        <strain evidence="2">CCMP291</strain>
    </source>
</reference>
<protein>
    <submittedName>
        <fullName evidence="1">Uncharacterized protein</fullName>
    </submittedName>
</protein>
<dbReference type="AlphaFoldDB" id="A0A0M0J8I5"/>
<evidence type="ECO:0000313" key="1">
    <source>
        <dbReference type="EMBL" id="KOO22904.1"/>
    </source>
</evidence>
<organism evidence="1 2">
    <name type="scientific">Chrysochromulina tobinii</name>
    <dbReference type="NCBI Taxonomy" id="1460289"/>
    <lineage>
        <taxon>Eukaryota</taxon>
        <taxon>Haptista</taxon>
        <taxon>Haptophyta</taxon>
        <taxon>Prymnesiophyceae</taxon>
        <taxon>Prymnesiales</taxon>
        <taxon>Chrysochromulinaceae</taxon>
        <taxon>Chrysochromulina</taxon>
    </lineage>
</organism>
<comment type="caution">
    <text evidence="1">The sequence shown here is derived from an EMBL/GenBank/DDBJ whole genome shotgun (WGS) entry which is preliminary data.</text>
</comment>
<dbReference type="OrthoDB" id="428495at2759"/>
<keyword evidence="2" id="KW-1185">Reference proteome</keyword>
<accession>A0A0M0J8I5</accession>
<evidence type="ECO:0000313" key="2">
    <source>
        <dbReference type="Proteomes" id="UP000037460"/>
    </source>
</evidence>